<keyword evidence="4" id="KW-1185">Reference proteome</keyword>
<proteinExistence type="predicted"/>
<feature type="compositionally biased region" description="Low complexity" evidence="1">
    <location>
        <begin position="99"/>
        <end position="112"/>
    </location>
</feature>
<protein>
    <submittedName>
        <fullName evidence="3">Uncharacterized protein</fullName>
    </submittedName>
</protein>
<accession>A0AAV9UQB1</accession>
<comment type="caution">
    <text evidence="3">The sequence shown here is derived from an EMBL/GenBank/DDBJ whole genome shotgun (WGS) entry which is preliminary data.</text>
</comment>
<organism evidence="3 4">
    <name type="scientific">Orbilia brochopaga</name>
    <dbReference type="NCBI Taxonomy" id="3140254"/>
    <lineage>
        <taxon>Eukaryota</taxon>
        <taxon>Fungi</taxon>
        <taxon>Dikarya</taxon>
        <taxon>Ascomycota</taxon>
        <taxon>Pezizomycotina</taxon>
        <taxon>Orbiliomycetes</taxon>
        <taxon>Orbiliales</taxon>
        <taxon>Orbiliaceae</taxon>
        <taxon>Orbilia</taxon>
    </lineage>
</organism>
<gene>
    <name evidence="3" type="ORF">TWF696_006948</name>
</gene>
<dbReference type="EMBL" id="JAVHNQ010000005">
    <property type="protein sequence ID" value="KAK6346841.1"/>
    <property type="molecule type" value="Genomic_DNA"/>
</dbReference>
<dbReference type="AlphaFoldDB" id="A0AAV9UQB1"/>
<evidence type="ECO:0000256" key="1">
    <source>
        <dbReference type="SAM" id="MobiDB-lite"/>
    </source>
</evidence>
<evidence type="ECO:0000313" key="4">
    <source>
        <dbReference type="Proteomes" id="UP001375240"/>
    </source>
</evidence>
<keyword evidence="2" id="KW-0472">Membrane</keyword>
<evidence type="ECO:0000313" key="3">
    <source>
        <dbReference type="EMBL" id="KAK6346841.1"/>
    </source>
</evidence>
<evidence type="ECO:0000256" key="2">
    <source>
        <dbReference type="SAM" id="Phobius"/>
    </source>
</evidence>
<dbReference type="Proteomes" id="UP001375240">
    <property type="component" value="Unassembled WGS sequence"/>
</dbReference>
<keyword evidence="2" id="KW-0812">Transmembrane</keyword>
<feature type="region of interest" description="Disordered" evidence="1">
    <location>
        <begin position="65"/>
        <end position="126"/>
    </location>
</feature>
<reference evidence="3 4" key="1">
    <citation type="submission" date="2019-10" db="EMBL/GenBank/DDBJ databases">
        <authorList>
            <person name="Palmer J.M."/>
        </authorList>
    </citation>
    <scope>NUCLEOTIDE SEQUENCE [LARGE SCALE GENOMIC DNA]</scope>
    <source>
        <strain evidence="3 4">TWF696</strain>
    </source>
</reference>
<sequence>MALRSLLRYALLTPLQITIFLLISLPLAIFAGVTTFLSVIFLSSRLFLVYVDLIFSVLFAAPPPPPRTTQPPAVKVRARVSPPLSIPRSPPRGGGAGANSGAEYPSSSSQQQRPSHTAPSSPNISRKRLSAGAYTAMHMSIASPPLTMKTAKGAKSSPSTPYSVAPPPPYALHSAGGSAKGGRRTVRIADADGGGGDYFSVGGRS</sequence>
<feature type="transmembrane region" description="Helical" evidence="2">
    <location>
        <begin position="12"/>
        <end position="33"/>
    </location>
</feature>
<feature type="region of interest" description="Disordered" evidence="1">
    <location>
        <begin position="148"/>
        <end position="205"/>
    </location>
</feature>
<feature type="compositionally biased region" description="Polar residues" evidence="1">
    <location>
        <begin position="113"/>
        <end position="124"/>
    </location>
</feature>
<keyword evidence="2" id="KW-1133">Transmembrane helix</keyword>
<name>A0AAV9UQB1_9PEZI</name>